<feature type="domain" description="PASTA" evidence="12">
    <location>
        <begin position="477"/>
        <end position="547"/>
    </location>
</feature>
<keyword evidence="2 13" id="KW-0723">Serine/threonine-protein kinase</keyword>
<dbReference type="AlphaFoldDB" id="A0A1I2R871"/>
<keyword evidence="10" id="KW-0472">Membrane</keyword>
<dbReference type="GO" id="GO:0005524">
    <property type="term" value="F:ATP binding"/>
    <property type="evidence" value="ECO:0007669"/>
    <property type="project" value="UniProtKB-KW"/>
</dbReference>
<dbReference type="PANTHER" id="PTHR43289:SF34">
    <property type="entry name" value="SERINE_THREONINE-PROTEIN KINASE YBDM-RELATED"/>
    <property type="match status" value="1"/>
</dbReference>
<dbReference type="SUPFAM" id="SSF54184">
    <property type="entry name" value="Penicillin-binding protein 2x (pbp-2x), c-terminal domain"/>
    <property type="match status" value="1"/>
</dbReference>
<feature type="region of interest" description="Disordered" evidence="9">
    <location>
        <begin position="290"/>
        <end position="309"/>
    </location>
</feature>
<keyword evidence="5 13" id="KW-0418">Kinase</keyword>
<dbReference type="Gene3D" id="1.10.510.10">
    <property type="entry name" value="Transferase(Phosphotransferase) domain 1"/>
    <property type="match status" value="1"/>
</dbReference>
<dbReference type="Pfam" id="PF00069">
    <property type="entry name" value="Pkinase"/>
    <property type="match status" value="1"/>
</dbReference>
<dbReference type="InterPro" id="IPR000719">
    <property type="entry name" value="Prot_kinase_dom"/>
</dbReference>
<dbReference type="Gene3D" id="3.30.10.20">
    <property type="match status" value="3"/>
</dbReference>
<comment type="catalytic activity">
    <reaction evidence="7">
        <text>L-threonyl-[protein] + ATP = O-phospho-L-threonyl-[protein] + ADP + H(+)</text>
        <dbReference type="Rhea" id="RHEA:46608"/>
        <dbReference type="Rhea" id="RHEA-COMP:11060"/>
        <dbReference type="Rhea" id="RHEA-COMP:11605"/>
        <dbReference type="ChEBI" id="CHEBI:15378"/>
        <dbReference type="ChEBI" id="CHEBI:30013"/>
        <dbReference type="ChEBI" id="CHEBI:30616"/>
        <dbReference type="ChEBI" id="CHEBI:61977"/>
        <dbReference type="ChEBI" id="CHEBI:456216"/>
        <dbReference type="EC" id="2.7.11.1"/>
    </reaction>
</comment>
<feature type="transmembrane region" description="Helical" evidence="10">
    <location>
        <begin position="315"/>
        <end position="336"/>
    </location>
</feature>
<evidence type="ECO:0000256" key="8">
    <source>
        <dbReference type="ARBA" id="ARBA00048679"/>
    </source>
</evidence>
<evidence type="ECO:0000256" key="4">
    <source>
        <dbReference type="ARBA" id="ARBA00022741"/>
    </source>
</evidence>
<sequence length="625" mass="68734">MIGKLLGNRYEIIEKIGGGGMAIVYKGKDTYLNRIVTIKILRPEFTSDEDFIKRFRREAQAVARLSHPNIVNIHDVGQEDAIHYLVMEYVRGDNLREIIRKNGCLSPAEATRFAIQVCDALEHAHQNNIVHRDVKPHNILVTEEGRAKLTDFGIAMEASAATITRTDTIMGSVHYLSPEQARGETATARSDIYAVGILLYEMLTGSKPYSGDTPIAVALKHIQETPRPIREVNPEVPRELAAVVMRAIEKNPENRYQSAGELARHLEMSLDDGQATVILPANELAQRIKTETDGKTAGKSGPKAGLREKSPTKPWTWAIVIVVLAGLLSGGLYGFYNYYINVPEITVPSVVGKSYDEAKEQLEALGLEVNPPVEQNDEAPEGEVIAQDVGPDDPAVKLPRAITLTVSKGPELTDVPNLYGYTRDEAEQKLKEEGLSLGQVTEYHSSDVDAGKVFEQDPEQGAQKAKNSKVDITISLGPEQQTVKVPDLTGKTLDEARSTLDELNLSLSEDIAWDYKADYPHGQVIDQDPAPDEEVDEGSTVSVTLNNGSGPVERTATVNITKDDIPNDGLAHKVEIVVKDAEGRDVKYSDTHVYGDRINKKITYVGQGTVEIFIDDDKIKEAELK</sequence>
<evidence type="ECO:0000259" key="11">
    <source>
        <dbReference type="PROSITE" id="PS50011"/>
    </source>
</evidence>
<feature type="domain" description="Protein kinase" evidence="11">
    <location>
        <begin position="10"/>
        <end position="268"/>
    </location>
</feature>
<dbReference type="SUPFAM" id="SSF56112">
    <property type="entry name" value="Protein kinase-like (PK-like)"/>
    <property type="match status" value="1"/>
</dbReference>
<evidence type="ECO:0000259" key="12">
    <source>
        <dbReference type="PROSITE" id="PS51178"/>
    </source>
</evidence>
<keyword evidence="10" id="KW-0812">Transmembrane</keyword>
<evidence type="ECO:0000256" key="9">
    <source>
        <dbReference type="SAM" id="MobiDB-lite"/>
    </source>
</evidence>
<dbReference type="SMART" id="SM00220">
    <property type="entry name" value="S_TKc"/>
    <property type="match status" value="1"/>
</dbReference>
<dbReference type="InterPro" id="IPR005543">
    <property type="entry name" value="PASTA_dom"/>
</dbReference>
<dbReference type="Proteomes" id="UP000199337">
    <property type="component" value="Unassembled WGS sequence"/>
</dbReference>
<name>A0A1I2R871_9FIRM</name>
<keyword evidence="14" id="KW-1185">Reference proteome</keyword>
<dbReference type="PROSITE" id="PS00108">
    <property type="entry name" value="PROTEIN_KINASE_ST"/>
    <property type="match status" value="1"/>
</dbReference>
<evidence type="ECO:0000256" key="5">
    <source>
        <dbReference type="ARBA" id="ARBA00022777"/>
    </source>
</evidence>
<evidence type="ECO:0000256" key="7">
    <source>
        <dbReference type="ARBA" id="ARBA00047899"/>
    </source>
</evidence>
<dbReference type="FunFam" id="1.10.510.10:FF:000021">
    <property type="entry name" value="Serine/threonine protein kinase"/>
    <property type="match status" value="1"/>
</dbReference>
<dbReference type="PROSITE" id="PS50011">
    <property type="entry name" value="PROTEIN_KINASE_DOM"/>
    <property type="match status" value="1"/>
</dbReference>
<evidence type="ECO:0000256" key="1">
    <source>
        <dbReference type="ARBA" id="ARBA00012513"/>
    </source>
</evidence>
<dbReference type="STRING" id="341036.SAMN05660649_01447"/>
<dbReference type="CDD" id="cd06577">
    <property type="entry name" value="PASTA_pknB"/>
    <property type="match status" value="3"/>
</dbReference>
<keyword evidence="3" id="KW-0808">Transferase</keyword>
<evidence type="ECO:0000313" key="13">
    <source>
        <dbReference type="EMBL" id="SFG36894.1"/>
    </source>
</evidence>
<evidence type="ECO:0000256" key="3">
    <source>
        <dbReference type="ARBA" id="ARBA00022679"/>
    </source>
</evidence>
<dbReference type="PROSITE" id="PS51178">
    <property type="entry name" value="PASTA"/>
    <property type="match status" value="3"/>
</dbReference>
<dbReference type="RefSeq" id="WP_092470137.1">
    <property type="nucleotide sequence ID" value="NZ_FOOX01000004.1"/>
</dbReference>
<dbReference type="Pfam" id="PF03793">
    <property type="entry name" value="PASTA"/>
    <property type="match status" value="3"/>
</dbReference>
<evidence type="ECO:0000256" key="2">
    <source>
        <dbReference type="ARBA" id="ARBA00022527"/>
    </source>
</evidence>
<dbReference type="Gene3D" id="3.30.200.20">
    <property type="entry name" value="Phosphorylase Kinase, domain 1"/>
    <property type="match status" value="1"/>
</dbReference>
<keyword evidence="10" id="KW-1133">Transmembrane helix</keyword>
<reference evidence="14" key="1">
    <citation type="submission" date="2016-10" db="EMBL/GenBank/DDBJ databases">
        <authorList>
            <person name="Varghese N."/>
            <person name="Submissions S."/>
        </authorList>
    </citation>
    <scope>NUCLEOTIDE SEQUENCE [LARGE SCALE GENOMIC DNA]</scope>
    <source>
        <strain evidence="14">DSM 17038</strain>
    </source>
</reference>
<dbReference type="CDD" id="cd14014">
    <property type="entry name" value="STKc_PknB_like"/>
    <property type="match status" value="1"/>
</dbReference>
<feature type="domain" description="PASTA" evidence="12">
    <location>
        <begin position="341"/>
        <end position="408"/>
    </location>
</feature>
<feature type="domain" description="PASTA" evidence="12">
    <location>
        <begin position="409"/>
        <end position="476"/>
    </location>
</feature>
<dbReference type="InterPro" id="IPR008271">
    <property type="entry name" value="Ser/Thr_kinase_AS"/>
</dbReference>
<evidence type="ECO:0000256" key="6">
    <source>
        <dbReference type="ARBA" id="ARBA00022840"/>
    </source>
</evidence>
<keyword evidence="6" id="KW-0067">ATP-binding</keyword>
<accession>A0A1I2R871</accession>
<dbReference type="FunFam" id="3.30.200.20:FF:000035">
    <property type="entry name" value="Serine/threonine protein kinase Stk1"/>
    <property type="match status" value="1"/>
</dbReference>
<proteinExistence type="predicted"/>
<protein>
    <recommendedName>
        <fullName evidence="1">non-specific serine/threonine protein kinase</fullName>
        <ecNumber evidence="1">2.7.11.1</ecNumber>
    </recommendedName>
</protein>
<dbReference type="SMART" id="SM00740">
    <property type="entry name" value="PASTA"/>
    <property type="match status" value="3"/>
</dbReference>
<dbReference type="InterPro" id="IPR011009">
    <property type="entry name" value="Kinase-like_dom_sf"/>
</dbReference>
<organism evidence="13 14">
    <name type="scientific">Desulfotruncus arcticus DSM 17038</name>
    <dbReference type="NCBI Taxonomy" id="1121424"/>
    <lineage>
        <taxon>Bacteria</taxon>
        <taxon>Bacillati</taxon>
        <taxon>Bacillota</taxon>
        <taxon>Clostridia</taxon>
        <taxon>Eubacteriales</taxon>
        <taxon>Desulfallaceae</taxon>
        <taxon>Desulfotruncus</taxon>
    </lineage>
</organism>
<evidence type="ECO:0000313" key="14">
    <source>
        <dbReference type="Proteomes" id="UP000199337"/>
    </source>
</evidence>
<dbReference type="NCBIfam" id="NF033483">
    <property type="entry name" value="PknB_PASTA_kin"/>
    <property type="match status" value="1"/>
</dbReference>
<dbReference type="OrthoDB" id="9788659at2"/>
<gene>
    <name evidence="13" type="ORF">SAMN05660649_01447</name>
</gene>
<dbReference type="PANTHER" id="PTHR43289">
    <property type="entry name" value="MITOGEN-ACTIVATED PROTEIN KINASE KINASE KINASE 20-RELATED"/>
    <property type="match status" value="1"/>
</dbReference>
<dbReference type="EMBL" id="FOOX01000004">
    <property type="protein sequence ID" value="SFG36894.1"/>
    <property type="molecule type" value="Genomic_DNA"/>
</dbReference>
<evidence type="ECO:0000256" key="10">
    <source>
        <dbReference type="SAM" id="Phobius"/>
    </source>
</evidence>
<comment type="catalytic activity">
    <reaction evidence="8">
        <text>L-seryl-[protein] + ATP = O-phospho-L-seryl-[protein] + ADP + H(+)</text>
        <dbReference type="Rhea" id="RHEA:17989"/>
        <dbReference type="Rhea" id="RHEA-COMP:9863"/>
        <dbReference type="Rhea" id="RHEA-COMP:11604"/>
        <dbReference type="ChEBI" id="CHEBI:15378"/>
        <dbReference type="ChEBI" id="CHEBI:29999"/>
        <dbReference type="ChEBI" id="CHEBI:30616"/>
        <dbReference type="ChEBI" id="CHEBI:83421"/>
        <dbReference type="ChEBI" id="CHEBI:456216"/>
        <dbReference type="EC" id="2.7.11.1"/>
    </reaction>
</comment>
<keyword evidence="4" id="KW-0547">Nucleotide-binding</keyword>
<dbReference type="GO" id="GO:0004674">
    <property type="term" value="F:protein serine/threonine kinase activity"/>
    <property type="evidence" value="ECO:0007669"/>
    <property type="project" value="UniProtKB-KW"/>
</dbReference>
<dbReference type="EC" id="2.7.11.1" evidence="1"/>